<dbReference type="AlphaFoldDB" id="A0A813DGR3"/>
<feature type="non-terminal residue" evidence="1">
    <location>
        <position position="1"/>
    </location>
</feature>
<accession>A0A813DGR3</accession>
<proteinExistence type="predicted"/>
<dbReference type="Proteomes" id="UP000654075">
    <property type="component" value="Unassembled WGS sequence"/>
</dbReference>
<comment type="caution">
    <text evidence="1">The sequence shown here is derived from an EMBL/GenBank/DDBJ whole genome shotgun (WGS) entry which is preliminary data.</text>
</comment>
<reference evidence="1" key="1">
    <citation type="submission" date="2021-02" db="EMBL/GenBank/DDBJ databases">
        <authorList>
            <person name="Dougan E. K."/>
            <person name="Rhodes N."/>
            <person name="Thang M."/>
            <person name="Chan C."/>
        </authorList>
    </citation>
    <scope>NUCLEOTIDE SEQUENCE</scope>
</reference>
<feature type="non-terminal residue" evidence="1">
    <location>
        <position position="85"/>
    </location>
</feature>
<dbReference type="EMBL" id="CAJNNV010001493">
    <property type="protein sequence ID" value="CAE8585181.1"/>
    <property type="molecule type" value="Genomic_DNA"/>
</dbReference>
<organism evidence="1 2">
    <name type="scientific">Polarella glacialis</name>
    <name type="common">Dinoflagellate</name>
    <dbReference type="NCBI Taxonomy" id="89957"/>
    <lineage>
        <taxon>Eukaryota</taxon>
        <taxon>Sar</taxon>
        <taxon>Alveolata</taxon>
        <taxon>Dinophyceae</taxon>
        <taxon>Suessiales</taxon>
        <taxon>Suessiaceae</taxon>
        <taxon>Polarella</taxon>
    </lineage>
</organism>
<keyword evidence="2" id="KW-1185">Reference proteome</keyword>
<evidence type="ECO:0000313" key="2">
    <source>
        <dbReference type="Proteomes" id="UP000654075"/>
    </source>
</evidence>
<gene>
    <name evidence="1" type="ORF">PGLA1383_LOCUS4097</name>
</gene>
<evidence type="ECO:0000313" key="1">
    <source>
        <dbReference type="EMBL" id="CAE8585181.1"/>
    </source>
</evidence>
<sequence length="85" mass="9154">ECVSAWCICCQYLAAGRAQCQLSGKAEKIVRPWAGRSVCAHGRGGGRKACRGSETEWKNWSSSGAQARHVVHNGEWLASHGSRLG</sequence>
<name>A0A813DGR3_POLGL</name>
<protein>
    <submittedName>
        <fullName evidence="1">Uncharacterized protein</fullName>
    </submittedName>
</protein>